<evidence type="ECO:0000313" key="3">
    <source>
        <dbReference type="Proteomes" id="UP001596138"/>
    </source>
</evidence>
<organism evidence="2 3">
    <name type="scientific">Longivirga aurantiaca</name>
    <dbReference type="NCBI Taxonomy" id="1837743"/>
    <lineage>
        <taxon>Bacteria</taxon>
        <taxon>Bacillati</taxon>
        <taxon>Actinomycetota</taxon>
        <taxon>Actinomycetes</taxon>
        <taxon>Sporichthyales</taxon>
        <taxon>Sporichthyaceae</taxon>
        <taxon>Longivirga</taxon>
    </lineage>
</organism>
<dbReference type="InterPro" id="IPR021517">
    <property type="entry name" value="DUF3180"/>
</dbReference>
<name>A0ABW1SXP0_9ACTN</name>
<dbReference type="Pfam" id="PF11377">
    <property type="entry name" value="DUF3180"/>
    <property type="match status" value="1"/>
</dbReference>
<evidence type="ECO:0000256" key="1">
    <source>
        <dbReference type="SAM" id="Phobius"/>
    </source>
</evidence>
<dbReference type="EMBL" id="JBHSTI010000008">
    <property type="protein sequence ID" value="MFC6237046.1"/>
    <property type="molecule type" value="Genomic_DNA"/>
</dbReference>
<protein>
    <submittedName>
        <fullName evidence="2">DUF3180 domain-containing protein</fullName>
    </submittedName>
</protein>
<dbReference type="RefSeq" id="WP_386764091.1">
    <property type="nucleotide sequence ID" value="NZ_JBHSTI010000008.1"/>
</dbReference>
<gene>
    <name evidence="2" type="ORF">ACFQGU_04100</name>
</gene>
<keyword evidence="1" id="KW-1133">Transmembrane helix</keyword>
<proteinExistence type="predicted"/>
<sequence length="156" mass="16034">MSATRPRTLVVLAALGALGGWVATALVDAVAGRSFPVPLTVPALMLVLALSVFLWARGTRARLEKRPGTKPLPPMLALRTSALALAVSRAGAVVGGFYLGVAVALSPSWDIAYVRGLVLAAIVTVVGSALLVAAGLWLEKICRIPPSDDDAADRAA</sequence>
<keyword evidence="1" id="KW-0472">Membrane</keyword>
<keyword evidence="1" id="KW-0812">Transmembrane</keyword>
<dbReference type="Proteomes" id="UP001596138">
    <property type="component" value="Unassembled WGS sequence"/>
</dbReference>
<evidence type="ECO:0000313" key="2">
    <source>
        <dbReference type="EMBL" id="MFC6237046.1"/>
    </source>
</evidence>
<feature type="transmembrane region" description="Helical" evidence="1">
    <location>
        <begin position="117"/>
        <end position="138"/>
    </location>
</feature>
<feature type="transmembrane region" description="Helical" evidence="1">
    <location>
        <begin position="76"/>
        <end position="105"/>
    </location>
</feature>
<accession>A0ABW1SXP0</accession>
<keyword evidence="3" id="KW-1185">Reference proteome</keyword>
<comment type="caution">
    <text evidence="2">The sequence shown here is derived from an EMBL/GenBank/DDBJ whole genome shotgun (WGS) entry which is preliminary data.</text>
</comment>
<feature type="transmembrane region" description="Helical" evidence="1">
    <location>
        <begin position="35"/>
        <end position="56"/>
    </location>
</feature>
<reference evidence="3" key="1">
    <citation type="journal article" date="2019" name="Int. J. Syst. Evol. Microbiol.">
        <title>The Global Catalogue of Microorganisms (GCM) 10K type strain sequencing project: providing services to taxonomists for standard genome sequencing and annotation.</title>
        <authorList>
            <consortium name="The Broad Institute Genomics Platform"/>
            <consortium name="The Broad Institute Genome Sequencing Center for Infectious Disease"/>
            <person name="Wu L."/>
            <person name="Ma J."/>
        </authorList>
    </citation>
    <scope>NUCLEOTIDE SEQUENCE [LARGE SCALE GENOMIC DNA]</scope>
    <source>
        <strain evidence="3">CGMCC 4.7317</strain>
    </source>
</reference>